<evidence type="ECO:0000256" key="6">
    <source>
        <dbReference type="ARBA" id="ARBA00022692"/>
    </source>
</evidence>
<keyword evidence="7" id="KW-0677">Repeat</keyword>
<dbReference type="GO" id="GO:0006749">
    <property type="term" value="P:glutathione metabolic process"/>
    <property type="evidence" value="ECO:0007669"/>
    <property type="project" value="EnsemblFungi"/>
</dbReference>
<dbReference type="Gene3D" id="3.40.50.300">
    <property type="entry name" value="P-loop containing nucleotide triphosphate hydrolases"/>
    <property type="match status" value="2"/>
</dbReference>
<dbReference type="GO" id="GO:0042144">
    <property type="term" value="P:vacuole fusion, non-autophagic"/>
    <property type="evidence" value="ECO:0007669"/>
    <property type="project" value="EnsemblFungi"/>
</dbReference>
<feature type="transmembrane region" description="Helical" evidence="14">
    <location>
        <begin position="117"/>
        <end position="138"/>
    </location>
</feature>
<keyword evidence="10" id="KW-1278">Translocase</keyword>
<dbReference type="Pfam" id="PF24357">
    <property type="entry name" value="TMD0_ABC"/>
    <property type="match status" value="1"/>
</dbReference>
<comment type="subcellular location">
    <subcellularLocation>
        <location evidence="1">Vacuole membrane</location>
        <topology evidence="1">Multi-pass membrane protein</topology>
    </subcellularLocation>
</comment>
<sequence>MSAEFLPGDTALVDLPWKSSWHLTNLLWDMPIASVQAQSTEVYATNHTQKVCFLGCLDGEGFSLNTPFNDLSNCLITGVFLNAASALLLFGGIYQILSYRKLANRTMKVHWSLPLKLVLIALQVSFQIFQAIVISQSSYPDPSLSFTQDIKFWSAVLAVLSLCVGFVLHYVENFKTVIPSGVLLFYWFFSVIFGSLRLSNLWLRSDRSQYMVSSVFLTLNALIVFLLEFSIHPPKSENEDFEKENPYEYSSIFGKITFTWMTPLMSLGHRKFLVQSDLPKLPHYLTAKTVFEGFSTQWEREKNSISGLKKSPSLALALARAYGGQYFIGACFKLIQDSLAYSQPQLLRKLIKFVTAYNEDNTIPLTRGFIYVLAMFASSVVQTACLHQYFQRAFETGMKIKSALISSIYQKSLNMSVEAKQDKATGDIVNLMSVDTQRLQDLSENLQMLWYGPYQITLCLLSLYNLMGSSMWIGVVIMVIMIPVNSFLFKLQKTQQRIQMKNKDERTRITSEILNNIKSLKLYGWEEPYKEKLEYVRNEKELKTLKKIGLLRGFSQFIFNTAPNLVSCSTFLVFILLNKDVPLSTDIVFTALSLFNLLSFPLAVIPMVISNVIESRVAIQRLSDFLTGGEIQDSSVSRLPAAKRIGDVAVKVEGAQLLWSKHPLKVALNDVNYEARKGELNCIVGKVGSGKSSMMQAILGDLHKSKGLISVHGSSAYVAQVPWVMNGTIKENILFGCRFDPVFYDLTVKACALDPDFAILPDGDATLVGEKGISLSGGQKARVSLARAVYARADVYLLDDPLSAVDEHVGKHIIKNVLGPDGLLHSKCKVLATNNLNALTVADHITLMEGGKMAESGSYDDVMAGKLPQLDLLIKTFGRKDNTSRSQNQLNSLAMEATESSSSSGIILDEDVKSKLDSNISRRASLESFEGAVLRKESHQLANQTGFEEKSQQGQVKRDVYWAYAKACRPPLVIAFLLLTITSMSLGVAGNVWLKHWSEVNTEHGENPHAMRYLAIYFGFGIAAACATFSQSIIQWQFCSVAASRFLHSRMIQSVLRAPMSFFETTPIGRILNRFTNDMYKIDETVSMVFSMFFANTAKVTFTILVICYSTWQFLLLILPMAYLYRYYQQYYLRTSRELRRLDSVSRSPVYAHFQETLNGVATIRAYGQLDRFKFLNQHNMDHNIGAYHPAISANRWLAVRLEFLGSLIILSSAGLLMLTLRSGKVSAGIVGLSVSYALQITQSLNWIVRMTVEIETNIVSVERVLEYSELPSEAPEVIDDHRPPAHWPFEGSIKFENYSTRYRPELNLVLKNINLDIKPKEKIGIVGRTGAGKSSLTLALFRMIEAAEGDISVDNIVTESIGLGDLRHKLSIIPQDSQVFEGTLRENLDPTNQHPDEKLWKALELAHLKDHITSMANDANEPDVLKVKLSEGGSNLSVGQKQLICLARALIVESKVLVLDEATAAVDVETDKVLQETIRSEFKDRTILTIAHRLNTIMDSDKVLVLEKGEVAEFDTPANLLKKKDSLFYSLAEQGGLVEDE</sequence>
<feature type="transmembrane region" description="Helical" evidence="14">
    <location>
        <begin position="557"/>
        <end position="577"/>
    </location>
</feature>
<evidence type="ECO:0000256" key="1">
    <source>
        <dbReference type="ARBA" id="ARBA00004128"/>
    </source>
</evidence>
<protein>
    <recommendedName>
        <fullName evidence="19">Metal resistance protein YCF1</fullName>
    </recommendedName>
</protein>
<dbReference type="PANTHER" id="PTHR24223">
    <property type="entry name" value="ATP-BINDING CASSETTE SUB-FAMILY C"/>
    <property type="match status" value="1"/>
</dbReference>
<dbReference type="OrthoDB" id="6500128at2759"/>
<evidence type="ECO:0000256" key="5">
    <source>
        <dbReference type="ARBA" id="ARBA00022554"/>
    </source>
</evidence>
<dbReference type="InterPro" id="IPR056227">
    <property type="entry name" value="TMD0_ABC"/>
</dbReference>
<name>W6MVH9_9ASCO</name>
<feature type="transmembrane region" description="Helical" evidence="14">
    <location>
        <begin position="209"/>
        <end position="227"/>
    </location>
</feature>
<dbReference type="InterPro" id="IPR003593">
    <property type="entry name" value="AAA+_ATPase"/>
</dbReference>
<organism evidence="17 18">
    <name type="scientific">Kuraishia capsulata CBS 1993</name>
    <dbReference type="NCBI Taxonomy" id="1382522"/>
    <lineage>
        <taxon>Eukaryota</taxon>
        <taxon>Fungi</taxon>
        <taxon>Dikarya</taxon>
        <taxon>Ascomycota</taxon>
        <taxon>Saccharomycotina</taxon>
        <taxon>Pichiomycetes</taxon>
        <taxon>Pichiales</taxon>
        <taxon>Pichiaceae</taxon>
        <taxon>Kuraishia</taxon>
    </lineage>
</organism>
<dbReference type="InterPro" id="IPR011527">
    <property type="entry name" value="ABC1_TM_dom"/>
</dbReference>
<dbReference type="InterPro" id="IPR036640">
    <property type="entry name" value="ABC1_TM_sf"/>
</dbReference>
<dbReference type="GeneID" id="34523335"/>
<feature type="transmembrane region" description="Helical" evidence="14">
    <location>
        <begin position="183"/>
        <end position="203"/>
    </location>
</feature>
<comment type="similarity">
    <text evidence="2">Belongs to the ABC transporter superfamily. ABCC family. Conjugate transporter (TC 3.A.1.208) subfamily.</text>
</comment>
<evidence type="ECO:0000259" key="16">
    <source>
        <dbReference type="PROSITE" id="PS50929"/>
    </source>
</evidence>
<reference evidence="17" key="1">
    <citation type="submission" date="2013-12" db="EMBL/GenBank/DDBJ databases">
        <authorList>
            <person name="Genoscope - CEA"/>
        </authorList>
    </citation>
    <scope>NUCLEOTIDE SEQUENCE</scope>
    <source>
        <strain evidence="17">CBS 1993</strain>
    </source>
</reference>
<dbReference type="GO" id="GO:0010038">
    <property type="term" value="P:response to metal ion"/>
    <property type="evidence" value="ECO:0007669"/>
    <property type="project" value="EnsemblFungi"/>
</dbReference>
<feature type="domain" description="ABC transporter" evidence="15">
    <location>
        <begin position="1294"/>
        <end position="1534"/>
    </location>
</feature>
<dbReference type="InterPro" id="IPR050173">
    <property type="entry name" value="ABC_transporter_C-like"/>
</dbReference>
<dbReference type="PANTHER" id="PTHR24223:SF443">
    <property type="entry name" value="MULTIDRUG-RESISTANCE LIKE PROTEIN 1, ISOFORM I"/>
    <property type="match status" value="1"/>
</dbReference>
<evidence type="ECO:0000256" key="14">
    <source>
        <dbReference type="SAM" id="Phobius"/>
    </source>
</evidence>
<dbReference type="RefSeq" id="XP_022461947.1">
    <property type="nucleotide sequence ID" value="XM_022604374.1"/>
</dbReference>
<feature type="transmembrane region" description="Helical" evidence="14">
    <location>
        <begin position="589"/>
        <end position="613"/>
    </location>
</feature>
<feature type="domain" description="ABC transmembrane type-1" evidence="16">
    <location>
        <begin position="327"/>
        <end position="614"/>
    </location>
</feature>
<gene>
    <name evidence="17" type="ORF">KUCA_T00005962001</name>
</gene>
<dbReference type="Proteomes" id="UP000019384">
    <property type="component" value="Unassembled WGS sequence"/>
</dbReference>
<dbReference type="SUPFAM" id="SSF90123">
    <property type="entry name" value="ABC transporter transmembrane region"/>
    <property type="match status" value="2"/>
</dbReference>
<evidence type="ECO:0000256" key="13">
    <source>
        <dbReference type="ARBA" id="ARBA00053425"/>
    </source>
</evidence>
<dbReference type="EMBL" id="HG793131">
    <property type="protein sequence ID" value="CDK29967.1"/>
    <property type="molecule type" value="Genomic_DNA"/>
</dbReference>
<keyword evidence="3" id="KW-0813">Transport</keyword>
<keyword evidence="8" id="KW-0547">Nucleotide-binding</keyword>
<comment type="function">
    <text evidence="13">Cooperates for the ATP-dependent vacuolar transport of bilirubin and glutathione conjugates.</text>
</comment>
<feature type="transmembrane region" description="Helical" evidence="14">
    <location>
        <begin position="1014"/>
        <end position="1034"/>
    </location>
</feature>
<dbReference type="Pfam" id="PF00664">
    <property type="entry name" value="ABC_membrane"/>
    <property type="match status" value="2"/>
</dbReference>
<dbReference type="FunFam" id="1.20.1560.10:FF:000020">
    <property type="entry name" value="ABC metal ion transporter"/>
    <property type="match status" value="1"/>
</dbReference>
<evidence type="ECO:0008006" key="19">
    <source>
        <dbReference type="Google" id="ProtNLM"/>
    </source>
</evidence>
<evidence type="ECO:0000313" key="18">
    <source>
        <dbReference type="Proteomes" id="UP000019384"/>
    </source>
</evidence>
<evidence type="ECO:0000256" key="7">
    <source>
        <dbReference type="ARBA" id="ARBA00022737"/>
    </source>
</evidence>
<dbReference type="FunFam" id="1.20.1560.10:FF:000001">
    <property type="entry name" value="ATP-binding cassette subfamily C member 1"/>
    <property type="match status" value="1"/>
</dbReference>
<feature type="domain" description="ABC transporter" evidence="15">
    <location>
        <begin position="652"/>
        <end position="875"/>
    </location>
</feature>
<dbReference type="InterPro" id="IPR027417">
    <property type="entry name" value="P-loop_NTPase"/>
</dbReference>
<accession>W6MVH9</accession>
<evidence type="ECO:0000256" key="4">
    <source>
        <dbReference type="ARBA" id="ARBA00022553"/>
    </source>
</evidence>
<feature type="transmembrane region" description="Helical" evidence="14">
    <location>
        <begin position="75"/>
        <end position="97"/>
    </location>
</feature>
<evidence type="ECO:0000256" key="11">
    <source>
        <dbReference type="ARBA" id="ARBA00022989"/>
    </source>
</evidence>
<keyword evidence="6 14" id="KW-0812">Transmembrane</keyword>
<dbReference type="HOGENOM" id="CLU_000604_27_3_1"/>
<evidence type="ECO:0000256" key="3">
    <source>
        <dbReference type="ARBA" id="ARBA00022448"/>
    </source>
</evidence>
<feature type="domain" description="ABC transmembrane type-1" evidence="16">
    <location>
        <begin position="974"/>
        <end position="1257"/>
    </location>
</feature>
<evidence type="ECO:0000259" key="15">
    <source>
        <dbReference type="PROSITE" id="PS50893"/>
    </source>
</evidence>
<proteinExistence type="inferred from homology"/>
<keyword evidence="18" id="KW-1185">Reference proteome</keyword>
<keyword evidence="11 14" id="KW-1133">Transmembrane helix</keyword>
<evidence type="ECO:0000256" key="10">
    <source>
        <dbReference type="ARBA" id="ARBA00022967"/>
    </source>
</evidence>
<feature type="transmembrane region" description="Helical" evidence="14">
    <location>
        <begin position="150"/>
        <end position="171"/>
    </location>
</feature>
<dbReference type="GO" id="GO:0000329">
    <property type="term" value="C:fungal-type vacuole membrane"/>
    <property type="evidence" value="ECO:0007669"/>
    <property type="project" value="EnsemblFungi"/>
</dbReference>
<evidence type="ECO:0000256" key="12">
    <source>
        <dbReference type="ARBA" id="ARBA00023136"/>
    </source>
</evidence>
<feature type="transmembrane region" description="Helical" evidence="14">
    <location>
        <begin position="972"/>
        <end position="994"/>
    </location>
</feature>
<dbReference type="FunFam" id="3.40.50.300:FF:000450">
    <property type="entry name" value="ABC transporter C family member 2"/>
    <property type="match status" value="1"/>
</dbReference>
<dbReference type="CDD" id="cd18603">
    <property type="entry name" value="ABC_6TM_MRP1_2_3_6_D2_like"/>
    <property type="match status" value="1"/>
</dbReference>
<feature type="transmembrane region" description="Helical" evidence="14">
    <location>
        <begin position="1100"/>
        <end position="1125"/>
    </location>
</feature>
<dbReference type="PROSITE" id="PS50893">
    <property type="entry name" value="ABC_TRANSPORTER_2"/>
    <property type="match status" value="2"/>
</dbReference>
<evidence type="ECO:0000256" key="8">
    <source>
        <dbReference type="ARBA" id="ARBA00022741"/>
    </source>
</evidence>
<dbReference type="GO" id="GO:0005524">
    <property type="term" value="F:ATP binding"/>
    <property type="evidence" value="ECO:0007669"/>
    <property type="project" value="UniProtKB-KW"/>
</dbReference>
<evidence type="ECO:0000313" key="17">
    <source>
        <dbReference type="EMBL" id="CDK29967.1"/>
    </source>
</evidence>
<evidence type="ECO:0000256" key="2">
    <source>
        <dbReference type="ARBA" id="ARBA00009726"/>
    </source>
</evidence>
<dbReference type="GO" id="GO:0015431">
    <property type="term" value="F:ABC-type glutathione S-conjugate transporter activity"/>
    <property type="evidence" value="ECO:0007669"/>
    <property type="project" value="EnsemblFungi"/>
</dbReference>
<reference evidence="17" key="2">
    <citation type="submission" date="2014-02" db="EMBL/GenBank/DDBJ databases">
        <title>Complete DNA sequence of /Kuraishia capsulata/ illustrates novel genomic features among budding yeasts (/Saccharomycotina/).</title>
        <authorList>
            <person name="Morales L."/>
            <person name="Noel B."/>
            <person name="Porcel B."/>
            <person name="Marcet-Houben M."/>
            <person name="Hullo M-F."/>
            <person name="Sacerdot C."/>
            <person name="Tekaia F."/>
            <person name="Leh-Louis V."/>
            <person name="Despons L."/>
            <person name="Khanna V."/>
            <person name="Aury J-M."/>
            <person name="Barbe V."/>
            <person name="Couloux A."/>
            <person name="Labadie K."/>
            <person name="Pelletier E."/>
            <person name="Souciet J-L."/>
            <person name="Boekhout T."/>
            <person name="Gabaldon T."/>
            <person name="Wincker P."/>
            <person name="Dujon B."/>
        </authorList>
    </citation>
    <scope>NUCLEOTIDE SEQUENCE</scope>
    <source>
        <strain evidence="17">CBS 1993</strain>
    </source>
</reference>
<dbReference type="CDD" id="cd18595">
    <property type="entry name" value="ABC_6TM_MRP1_2_3_6_D1_like"/>
    <property type="match status" value="1"/>
</dbReference>
<dbReference type="InterPro" id="IPR003439">
    <property type="entry name" value="ABC_transporter-like_ATP-bd"/>
</dbReference>
<dbReference type="CDD" id="cd03250">
    <property type="entry name" value="ABCC_MRP_domain1"/>
    <property type="match status" value="1"/>
</dbReference>
<evidence type="ECO:0000256" key="9">
    <source>
        <dbReference type="ARBA" id="ARBA00022840"/>
    </source>
</evidence>
<dbReference type="CDD" id="cd03244">
    <property type="entry name" value="ABCC_MRP_domain2"/>
    <property type="match status" value="1"/>
</dbReference>
<keyword evidence="4" id="KW-0597">Phosphoprotein</keyword>
<feature type="transmembrane region" description="Helical" evidence="14">
    <location>
        <begin position="472"/>
        <end position="491"/>
    </location>
</feature>
<dbReference type="InterPro" id="IPR017871">
    <property type="entry name" value="ABC_transporter-like_CS"/>
</dbReference>
<dbReference type="Pfam" id="PF00005">
    <property type="entry name" value="ABC_tran"/>
    <property type="match status" value="2"/>
</dbReference>
<dbReference type="FunFam" id="3.40.50.300:FF:000565">
    <property type="entry name" value="ABC bile acid transporter"/>
    <property type="match status" value="1"/>
</dbReference>
<dbReference type="STRING" id="1382522.W6MVH9"/>
<dbReference type="GO" id="GO:0016887">
    <property type="term" value="F:ATP hydrolysis activity"/>
    <property type="evidence" value="ECO:0007669"/>
    <property type="project" value="InterPro"/>
</dbReference>
<keyword evidence="12 14" id="KW-0472">Membrane</keyword>
<dbReference type="PROSITE" id="PS00211">
    <property type="entry name" value="ABC_TRANSPORTER_1"/>
    <property type="match status" value="2"/>
</dbReference>
<dbReference type="GO" id="GO:0045121">
    <property type="term" value="C:membrane raft"/>
    <property type="evidence" value="ECO:0007669"/>
    <property type="project" value="EnsemblFungi"/>
</dbReference>
<dbReference type="SUPFAM" id="SSF52540">
    <property type="entry name" value="P-loop containing nucleoside triphosphate hydrolases"/>
    <property type="match status" value="2"/>
</dbReference>
<dbReference type="SMART" id="SM00382">
    <property type="entry name" value="AAA"/>
    <property type="match status" value="2"/>
</dbReference>
<keyword evidence="5" id="KW-0926">Vacuole</keyword>
<dbReference type="PROSITE" id="PS50929">
    <property type="entry name" value="ABC_TM1F"/>
    <property type="match status" value="2"/>
</dbReference>
<dbReference type="Gene3D" id="1.20.1560.10">
    <property type="entry name" value="ABC transporter type 1, transmembrane domain"/>
    <property type="match status" value="2"/>
</dbReference>
<dbReference type="GO" id="GO:0045454">
    <property type="term" value="P:cell redox homeostasis"/>
    <property type="evidence" value="ECO:0007669"/>
    <property type="project" value="EnsemblFungi"/>
</dbReference>
<keyword evidence="9" id="KW-0067">ATP-binding</keyword>